<dbReference type="PANTHER" id="PTHR30213">
    <property type="entry name" value="INNER MEMBRANE PROTEIN YHJD"/>
    <property type="match status" value="1"/>
</dbReference>
<evidence type="ECO:0000256" key="6">
    <source>
        <dbReference type="SAM" id="MobiDB-lite"/>
    </source>
</evidence>
<feature type="transmembrane region" description="Helical" evidence="7">
    <location>
        <begin position="226"/>
        <end position="250"/>
    </location>
</feature>
<evidence type="ECO:0000256" key="3">
    <source>
        <dbReference type="ARBA" id="ARBA00022692"/>
    </source>
</evidence>
<proteinExistence type="predicted"/>
<gene>
    <name evidence="8" type="ORF">HGQ17_10165</name>
</gene>
<evidence type="ECO:0008006" key="10">
    <source>
        <dbReference type="Google" id="ProtNLM"/>
    </source>
</evidence>
<dbReference type="InterPro" id="IPR017039">
    <property type="entry name" value="Virul_fac_BrkB"/>
</dbReference>
<feature type="transmembrane region" description="Helical" evidence="7">
    <location>
        <begin position="146"/>
        <end position="163"/>
    </location>
</feature>
<organism evidence="8 9">
    <name type="scientific">Nesterenkonia sedimenti</name>
    <dbReference type="NCBI Taxonomy" id="1463632"/>
    <lineage>
        <taxon>Bacteria</taxon>
        <taxon>Bacillati</taxon>
        <taxon>Actinomycetota</taxon>
        <taxon>Actinomycetes</taxon>
        <taxon>Micrococcales</taxon>
        <taxon>Micrococcaceae</taxon>
        <taxon>Nesterenkonia</taxon>
    </lineage>
</organism>
<sequence length="374" mass="40880">MSYPSRLRPRAQNGRPGQHGEDSGGILEAAKARVERLDERREVRAKVNPLNIERLKQDELQARMAYGRAKRQGTRGFGLIMPLLGWGLARLQRTRFLRAFNLFFFHYGTVMAAGAAYMMFFSVAAILFSSFAVAGLIIGGDEEMQALIVEAVNTVLPGVIGYGDGYLASPSELFSTSGLGLSLAVAVPVAVITSLSWMHGLRSGIRSIWERPLMAENVILVKTRDLGLMLTLGIIILTTAALGVASNVFIDEIWDFFDWDHQGIGNRLTRIATLVISLFLDMIVAVLLMRVASRLVMPISALWQSALIAGLGASLLRLGSTTLLNNFADTENPVLAPFATVLGLFFYFYLFSLVYLMASAWGAIAAADQAEKAR</sequence>
<evidence type="ECO:0000256" key="4">
    <source>
        <dbReference type="ARBA" id="ARBA00022989"/>
    </source>
</evidence>
<feature type="transmembrane region" description="Helical" evidence="7">
    <location>
        <begin position="301"/>
        <end position="324"/>
    </location>
</feature>
<keyword evidence="3 7" id="KW-0812">Transmembrane</keyword>
<evidence type="ECO:0000313" key="8">
    <source>
        <dbReference type="EMBL" id="NLS10349.1"/>
    </source>
</evidence>
<feature type="region of interest" description="Disordered" evidence="6">
    <location>
        <begin position="1"/>
        <end position="26"/>
    </location>
</feature>
<evidence type="ECO:0000313" key="9">
    <source>
        <dbReference type="Proteomes" id="UP000523139"/>
    </source>
</evidence>
<protein>
    <recommendedName>
        <fullName evidence="10">YihY/virulence factor BrkB family protein</fullName>
    </recommendedName>
</protein>
<evidence type="ECO:0000256" key="5">
    <source>
        <dbReference type="ARBA" id="ARBA00023136"/>
    </source>
</evidence>
<dbReference type="Proteomes" id="UP000523139">
    <property type="component" value="Unassembled WGS sequence"/>
</dbReference>
<keyword evidence="5 7" id="KW-0472">Membrane</keyword>
<dbReference type="AlphaFoldDB" id="A0A7X8TKR1"/>
<reference evidence="8 9" key="1">
    <citation type="submission" date="2020-04" db="EMBL/GenBank/DDBJ databases">
        <title>Nesterenkonia sp. nov., isolated from marine sediment.</title>
        <authorList>
            <person name="Zhang G."/>
        </authorList>
    </citation>
    <scope>NUCLEOTIDE SEQUENCE [LARGE SCALE GENOMIC DNA]</scope>
    <source>
        <strain evidence="8 9">MY13</strain>
    </source>
</reference>
<comment type="caution">
    <text evidence="8">The sequence shown here is derived from an EMBL/GenBank/DDBJ whole genome shotgun (WGS) entry which is preliminary data.</text>
</comment>
<feature type="transmembrane region" description="Helical" evidence="7">
    <location>
        <begin position="183"/>
        <end position="205"/>
    </location>
</feature>
<dbReference type="EMBL" id="JABAHY010000009">
    <property type="protein sequence ID" value="NLS10349.1"/>
    <property type="molecule type" value="Genomic_DNA"/>
</dbReference>
<dbReference type="PANTHER" id="PTHR30213:SF1">
    <property type="entry name" value="INNER MEMBRANE PROTEIN YHJD"/>
    <property type="match status" value="1"/>
</dbReference>
<dbReference type="Pfam" id="PF03631">
    <property type="entry name" value="Virul_fac_BrkB"/>
    <property type="match status" value="1"/>
</dbReference>
<evidence type="ECO:0000256" key="7">
    <source>
        <dbReference type="SAM" id="Phobius"/>
    </source>
</evidence>
<keyword evidence="4 7" id="KW-1133">Transmembrane helix</keyword>
<name>A0A7X8TKR1_9MICC</name>
<keyword evidence="9" id="KW-1185">Reference proteome</keyword>
<evidence type="ECO:0000256" key="1">
    <source>
        <dbReference type="ARBA" id="ARBA00004651"/>
    </source>
</evidence>
<dbReference type="GO" id="GO:0005886">
    <property type="term" value="C:plasma membrane"/>
    <property type="evidence" value="ECO:0007669"/>
    <property type="project" value="UniProtKB-SubCell"/>
</dbReference>
<feature type="transmembrane region" description="Helical" evidence="7">
    <location>
        <begin position="270"/>
        <end position="289"/>
    </location>
</feature>
<dbReference type="RefSeq" id="WP_168887834.1">
    <property type="nucleotide sequence ID" value="NZ_JABAHY010000009.1"/>
</dbReference>
<feature type="transmembrane region" description="Helical" evidence="7">
    <location>
        <begin position="344"/>
        <end position="367"/>
    </location>
</feature>
<keyword evidence="2" id="KW-1003">Cell membrane</keyword>
<comment type="subcellular location">
    <subcellularLocation>
        <location evidence="1">Cell membrane</location>
        <topology evidence="1">Multi-pass membrane protein</topology>
    </subcellularLocation>
</comment>
<evidence type="ECO:0000256" key="2">
    <source>
        <dbReference type="ARBA" id="ARBA00022475"/>
    </source>
</evidence>
<feature type="transmembrane region" description="Helical" evidence="7">
    <location>
        <begin position="111"/>
        <end position="139"/>
    </location>
</feature>
<accession>A0A7X8TKR1</accession>